<keyword evidence="3" id="KW-1185">Reference proteome</keyword>
<protein>
    <recommendedName>
        <fullName evidence="1">PLL-like beta propeller domain-containing protein</fullName>
    </recommendedName>
</protein>
<dbReference type="InterPro" id="IPR058502">
    <property type="entry name" value="PLL-like_beta-prop"/>
</dbReference>
<dbReference type="Proteomes" id="UP000325579">
    <property type="component" value="Unassembled WGS sequence"/>
</dbReference>
<organism evidence="2 3">
    <name type="scientific">Aspergillus pseudonomiae</name>
    <dbReference type="NCBI Taxonomy" id="1506151"/>
    <lineage>
        <taxon>Eukaryota</taxon>
        <taxon>Fungi</taxon>
        <taxon>Dikarya</taxon>
        <taxon>Ascomycota</taxon>
        <taxon>Pezizomycotina</taxon>
        <taxon>Eurotiomycetes</taxon>
        <taxon>Eurotiomycetidae</taxon>
        <taxon>Eurotiales</taxon>
        <taxon>Aspergillaceae</taxon>
        <taxon>Aspergillus</taxon>
        <taxon>Aspergillus subgen. Circumdati</taxon>
    </lineage>
</organism>
<dbReference type="Pfam" id="PF26607">
    <property type="entry name" value="DUF8189"/>
    <property type="match status" value="1"/>
</dbReference>
<dbReference type="GeneID" id="43671117"/>
<dbReference type="SUPFAM" id="SSF89372">
    <property type="entry name" value="Fucose-specific lectin"/>
    <property type="match status" value="1"/>
</dbReference>
<dbReference type="RefSeq" id="XP_031944681.1">
    <property type="nucleotide sequence ID" value="XM_032086426.1"/>
</dbReference>
<accession>A0A5N7DLP0</accession>
<dbReference type="Gene3D" id="2.120.10.70">
    <property type="entry name" value="Fucose-specific lectin"/>
    <property type="match status" value="2"/>
</dbReference>
<dbReference type="EMBL" id="ML736748">
    <property type="protein sequence ID" value="KAE8407362.1"/>
    <property type="molecule type" value="Genomic_DNA"/>
</dbReference>
<name>A0A5N7DLP0_9EURO</name>
<dbReference type="AlphaFoldDB" id="A0A5N7DLP0"/>
<evidence type="ECO:0000313" key="3">
    <source>
        <dbReference type="Proteomes" id="UP000325579"/>
    </source>
</evidence>
<proteinExistence type="predicted"/>
<sequence length="318" mass="35410">MKVADGGWTILYGDLINEWDVVTGLASIPIGAAGVWASEQIQAQLQKFQQSLSDVSDDVVNQATNYLKQLIRNKSLDEQDFDGLGVNPGIITYKRWLEFPFGLKTDLPDNYQPYVGLRITKPLPPKVPTITKSIMENKLTAVSWGKDHLVVFVVGADTACWCRVWDGVRWENWETLGGKSLSSVTAVSRGRGRIDLFGIGVSNACYHKWWEGTWGPSETEWQELGGVFTSPIHAVSWGPNRLDLFGRGQDNICLHKWWDGARDGWFGWELLHGVLLGGPPTAVSLNGLDVFATGTDNACYHGWWDGSEWKAWESLGNI</sequence>
<dbReference type="OrthoDB" id="1884773at2759"/>
<feature type="domain" description="PLL-like beta propeller" evidence="1">
    <location>
        <begin position="148"/>
        <end position="315"/>
    </location>
</feature>
<reference evidence="2 3" key="1">
    <citation type="submission" date="2019-04" db="EMBL/GenBank/DDBJ databases">
        <authorList>
            <consortium name="DOE Joint Genome Institute"/>
            <person name="Mondo S."/>
            <person name="Kjaerbolling I."/>
            <person name="Vesth T."/>
            <person name="Frisvad J.C."/>
            <person name="Nybo J.L."/>
            <person name="Theobald S."/>
            <person name="Kildgaard S."/>
            <person name="Isbrandt T."/>
            <person name="Kuo A."/>
            <person name="Sato A."/>
            <person name="Lyhne E.K."/>
            <person name="Kogle M.E."/>
            <person name="Wiebenga A."/>
            <person name="Kun R.S."/>
            <person name="Lubbers R.J."/>
            <person name="Makela M.R."/>
            <person name="Barry K."/>
            <person name="Chovatia M."/>
            <person name="Clum A."/>
            <person name="Daum C."/>
            <person name="Haridas S."/>
            <person name="He G."/>
            <person name="LaButti K."/>
            <person name="Lipzen A."/>
            <person name="Riley R."/>
            <person name="Salamov A."/>
            <person name="Simmons B.A."/>
            <person name="Magnuson J.K."/>
            <person name="Henrissat B."/>
            <person name="Mortensen U.H."/>
            <person name="Larsen T.O."/>
            <person name="Devries R.P."/>
            <person name="Grigoriev I.V."/>
            <person name="Machida M."/>
            <person name="Baker S.E."/>
            <person name="Andersen M.R."/>
            <person name="Cantor M.N."/>
            <person name="Hua S.X."/>
        </authorList>
    </citation>
    <scope>NUCLEOTIDE SEQUENCE [LARGE SCALE GENOMIC DNA]</scope>
    <source>
        <strain evidence="2 3">CBS 119388</strain>
    </source>
</reference>
<evidence type="ECO:0000259" key="1">
    <source>
        <dbReference type="Pfam" id="PF26607"/>
    </source>
</evidence>
<gene>
    <name evidence="2" type="ORF">BDV37DRAFT_279895</name>
</gene>
<evidence type="ECO:0000313" key="2">
    <source>
        <dbReference type="EMBL" id="KAE8407362.1"/>
    </source>
</evidence>